<accession>A0ACC0M389</accession>
<keyword evidence="2" id="KW-1185">Reference proteome</keyword>
<name>A0ACC0M389_RHOML</name>
<gene>
    <name evidence="1" type="ORF">RHMOL_Rhmol10G0165500</name>
</gene>
<organism evidence="1 2">
    <name type="scientific">Rhododendron molle</name>
    <name type="common">Chinese azalea</name>
    <name type="synonym">Azalea mollis</name>
    <dbReference type="NCBI Taxonomy" id="49168"/>
    <lineage>
        <taxon>Eukaryota</taxon>
        <taxon>Viridiplantae</taxon>
        <taxon>Streptophyta</taxon>
        <taxon>Embryophyta</taxon>
        <taxon>Tracheophyta</taxon>
        <taxon>Spermatophyta</taxon>
        <taxon>Magnoliopsida</taxon>
        <taxon>eudicotyledons</taxon>
        <taxon>Gunneridae</taxon>
        <taxon>Pentapetalae</taxon>
        <taxon>asterids</taxon>
        <taxon>Ericales</taxon>
        <taxon>Ericaceae</taxon>
        <taxon>Ericoideae</taxon>
        <taxon>Rhodoreae</taxon>
        <taxon>Rhododendron</taxon>
    </lineage>
</organism>
<dbReference type="Proteomes" id="UP001062846">
    <property type="component" value="Chromosome 10"/>
</dbReference>
<proteinExistence type="predicted"/>
<reference evidence="1" key="1">
    <citation type="submission" date="2022-02" db="EMBL/GenBank/DDBJ databases">
        <title>Plant Genome Project.</title>
        <authorList>
            <person name="Zhang R.-G."/>
        </authorList>
    </citation>
    <scope>NUCLEOTIDE SEQUENCE</scope>
    <source>
        <strain evidence="1">AT1</strain>
    </source>
</reference>
<evidence type="ECO:0000313" key="1">
    <source>
        <dbReference type="EMBL" id="KAI8535327.1"/>
    </source>
</evidence>
<protein>
    <submittedName>
        <fullName evidence="1">Uncharacterized protein</fullName>
    </submittedName>
</protein>
<sequence length="367" mass="39525">MKKKPRQQGVPRAGQGRGRGRGRGAGKGAGGEGAGNLEAEGSNSGPGGVIREELDCETPEPTSLGPEMSGRGREVQNLRRQRPRGRGADVAAGTPRAGTSRAAPISAQGCPEKRARPSEGVGIGGGEPETILINKEEEEQRARTGGEGTDAETRVLAREVPWAPEVCHYAGHMIHHADCTATNIGTAFGLLQSTILPRDAKTVGGCTKDLTGEIAQALLAAQEAEIEELKQALAQKEDDLRVARETCDLYLTDFQKCDGKRVLVEARAAKAEEDAKTLRTTRAREVEGALKAGYDDGWDAAAVEYTKQVREIENELFRDRFLDRLRFGHEGLLKKLDLLEDLELRALPEATPKGLVMPEEGEQIPDP</sequence>
<evidence type="ECO:0000313" key="2">
    <source>
        <dbReference type="Proteomes" id="UP001062846"/>
    </source>
</evidence>
<dbReference type="EMBL" id="CM046397">
    <property type="protein sequence ID" value="KAI8535327.1"/>
    <property type="molecule type" value="Genomic_DNA"/>
</dbReference>
<comment type="caution">
    <text evidence="1">The sequence shown here is derived from an EMBL/GenBank/DDBJ whole genome shotgun (WGS) entry which is preliminary data.</text>
</comment>